<organism evidence="2 3">
    <name type="scientific">Macrophomina phaseolina</name>
    <dbReference type="NCBI Taxonomy" id="35725"/>
    <lineage>
        <taxon>Eukaryota</taxon>
        <taxon>Fungi</taxon>
        <taxon>Dikarya</taxon>
        <taxon>Ascomycota</taxon>
        <taxon>Pezizomycotina</taxon>
        <taxon>Dothideomycetes</taxon>
        <taxon>Dothideomycetes incertae sedis</taxon>
        <taxon>Botryosphaeriales</taxon>
        <taxon>Botryosphaeriaceae</taxon>
        <taxon>Macrophomina</taxon>
    </lineage>
</organism>
<reference evidence="2 3" key="1">
    <citation type="journal article" date="2021" name="Nat. Commun.">
        <title>Genetic determinants of endophytism in the Arabidopsis root mycobiome.</title>
        <authorList>
            <person name="Mesny F."/>
            <person name="Miyauchi S."/>
            <person name="Thiergart T."/>
            <person name="Pickel B."/>
            <person name="Atanasova L."/>
            <person name="Karlsson M."/>
            <person name="Huettel B."/>
            <person name="Barry K.W."/>
            <person name="Haridas S."/>
            <person name="Chen C."/>
            <person name="Bauer D."/>
            <person name="Andreopoulos W."/>
            <person name="Pangilinan J."/>
            <person name="LaButti K."/>
            <person name="Riley R."/>
            <person name="Lipzen A."/>
            <person name="Clum A."/>
            <person name="Drula E."/>
            <person name="Henrissat B."/>
            <person name="Kohler A."/>
            <person name="Grigoriev I.V."/>
            <person name="Martin F.M."/>
            <person name="Hacquard S."/>
        </authorList>
    </citation>
    <scope>NUCLEOTIDE SEQUENCE [LARGE SCALE GENOMIC DNA]</scope>
    <source>
        <strain evidence="2 3">MPI-SDFR-AT-0080</strain>
    </source>
</reference>
<proteinExistence type="predicted"/>
<dbReference type="EMBL" id="JAGTJR010000022">
    <property type="protein sequence ID" value="KAH7043862.1"/>
    <property type="molecule type" value="Genomic_DNA"/>
</dbReference>
<name>A0ABQ8G418_9PEZI</name>
<gene>
    <name evidence="2" type="ORF">B0J12DRAFT_193258</name>
</gene>
<dbReference type="Proteomes" id="UP000774617">
    <property type="component" value="Unassembled WGS sequence"/>
</dbReference>
<protein>
    <submittedName>
        <fullName evidence="2">Uncharacterized protein</fullName>
    </submittedName>
</protein>
<keyword evidence="3" id="KW-1185">Reference proteome</keyword>
<feature type="region of interest" description="Disordered" evidence="1">
    <location>
        <begin position="145"/>
        <end position="189"/>
    </location>
</feature>
<feature type="region of interest" description="Disordered" evidence="1">
    <location>
        <begin position="207"/>
        <end position="226"/>
    </location>
</feature>
<feature type="compositionally biased region" description="Low complexity" evidence="1">
    <location>
        <begin position="162"/>
        <end position="176"/>
    </location>
</feature>
<evidence type="ECO:0000313" key="3">
    <source>
        <dbReference type="Proteomes" id="UP000774617"/>
    </source>
</evidence>
<sequence length="281" mass="29964">MVFLSAAACNSRSEPPHLRLSARASIMTASASARQQGCSYHDHHRLAHAGALERRKLQESSVVCVPRCQRLAIRTLSSLLAATSASCLPDRDSTPPNVGGTDERCKSLDYLLVSGDESWCGTNSRSRRRCRWVIFSDTEDAEEPLDALSHKAGGGRAPRRPTPISTLTTASASAAPTSPPTNNRRRGRRVYQDAPMPLSISSAAACRDTPSGKLSHGEALSGQPRARGCAASPRLVRLPFAGPSAVPSRALPPALPHVVDSGHDESVTRFRLSVSCPVMQG</sequence>
<accession>A0ABQ8G418</accession>
<evidence type="ECO:0000256" key="1">
    <source>
        <dbReference type="SAM" id="MobiDB-lite"/>
    </source>
</evidence>
<comment type="caution">
    <text evidence="2">The sequence shown here is derived from an EMBL/GenBank/DDBJ whole genome shotgun (WGS) entry which is preliminary data.</text>
</comment>
<evidence type="ECO:0000313" key="2">
    <source>
        <dbReference type="EMBL" id="KAH7043862.1"/>
    </source>
</evidence>